<proteinExistence type="predicted"/>
<accession>A0A2S3UT06</accession>
<protein>
    <submittedName>
        <fullName evidence="2">Uncharacterized protein</fullName>
    </submittedName>
</protein>
<sequence length="104" mass="11340">MLGSAPKQFFLAVAAVGAQIPGADHPLLRTIETGDGDIDPNSILEAQRELAEIPAETRENLLQAMHEYMQQDVSAIRDHLSNAGKSRVHQSTDPGARKRDARIL</sequence>
<feature type="compositionally biased region" description="Basic and acidic residues" evidence="1">
    <location>
        <begin position="95"/>
        <end position="104"/>
    </location>
</feature>
<name>A0A2S3UT06_9HYPH</name>
<dbReference type="RefSeq" id="WP_103222824.1">
    <property type="nucleotide sequence ID" value="NZ_PPCN01000005.1"/>
</dbReference>
<reference evidence="2 3" key="1">
    <citation type="submission" date="2018-01" db="EMBL/GenBank/DDBJ databases">
        <title>Genomic Encyclopedia of Archaeal and Bacterial Type Strains, Phase II (KMG-II): from individual species to whole genera.</title>
        <authorList>
            <person name="Goeker M."/>
        </authorList>
    </citation>
    <scope>NUCLEOTIDE SEQUENCE [LARGE SCALE GENOMIC DNA]</scope>
    <source>
        <strain evidence="2 3">DSM 17023</strain>
    </source>
</reference>
<evidence type="ECO:0000313" key="3">
    <source>
        <dbReference type="Proteomes" id="UP000236959"/>
    </source>
</evidence>
<evidence type="ECO:0000313" key="2">
    <source>
        <dbReference type="EMBL" id="POF30852.1"/>
    </source>
</evidence>
<organism evidence="2 3">
    <name type="scientific">Roseibium marinum</name>
    <dbReference type="NCBI Taxonomy" id="281252"/>
    <lineage>
        <taxon>Bacteria</taxon>
        <taxon>Pseudomonadati</taxon>
        <taxon>Pseudomonadota</taxon>
        <taxon>Alphaproteobacteria</taxon>
        <taxon>Hyphomicrobiales</taxon>
        <taxon>Stappiaceae</taxon>
        <taxon>Roseibium</taxon>
    </lineage>
</organism>
<keyword evidence="3" id="KW-1185">Reference proteome</keyword>
<dbReference type="Proteomes" id="UP000236959">
    <property type="component" value="Unassembled WGS sequence"/>
</dbReference>
<evidence type="ECO:0000256" key="1">
    <source>
        <dbReference type="SAM" id="MobiDB-lite"/>
    </source>
</evidence>
<dbReference type="AlphaFoldDB" id="A0A2S3UT06"/>
<dbReference type="EMBL" id="PPCN01000005">
    <property type="protein sequence ID" value="POF30852.1"/>
    <property type="molecule type" value="Genomic_DNA"/>
</dbReference>
<gene>
    <name evidence="2" type="ORF">CLV41_10530</name>
</gene>
<comment type="caution">
    <text evidence="2">The sequence shown here is derived from an EMBL/GenBank/DDBJ whole genome shotgun (WGS) entry which is preliminary data.</text>
</comment>
<feature type="region of interest" description="Disordered" evidence="1">
    <location>
        <begin position="82"/>
        <end position="104"/>
    </location>
</feature>